<proteinExistence type="predicted"/>
<dbReference type="Proteomes" id="UP000069697">
    <property type="component" value="Unassembled WGS sequence"/>
</dbReference>
<organism evidence="1 2">
    <name type="scientific">Paenibacillus amylolyticus</name>
    <dbReference type="NCBI Taxonomy" id="1451"/>
    <lineage>
        <taxon>Bacteria</taxon>
        <taxon>Bacillati</taxon>
        <taxon>Bacillota</taxon>
        <taxon>Bacilli</taxon>
        <taxon>Bacillales</taxon>
        <taxon>Paenibacillaceae</taxon>
        <taxon>Paenibacillus</taxon>
    </lineage>
</organism>
<protein>
    <submittedName>
        <fullName evidence="1">Uncharacterized protein</fullName>
    </submittedName>
</protein>
<comment type="caution">
    <text evidence="1">The sequence shown here is derived from an EMBL/GenBank/DDBJ whole genome shotgun (WGS) entry which is preliminary data.</text>
</comment>
<reference evidence="1 2" key="1">
    <citation type="journal article" date="2016" name="Genome Announc.">
        <title>Draft Genome Sequence of Paenibacillus amylolyticus Heshi-A3, Isolated from Fermented Rice Bran in a Japanese Fermented Seafood Dish.</title>
        <authorList>
            <person name="Akuzawa S."/>
            <person name="Nagaoka J."/>
            <person name="Kanekatsu M."/>
            <person name="Kubota E."/>
            <person name="Ohtake R."/>
            <person name="Suzuki T."/>
            <person name="Kanesaki Y."/>
        </authorList>
    </citation>
    <scope>NUCLEOTIDE SEQUENCE [LARGE SCALE GENOMIC DNA]</scope>
    <source>
        <strain evidence="1 2">Heshi-A3</strain>
    </source>
</reference>
<name>A0A117I264_PAEAM</name>
<reference evidence="2" key="2">
    <citation type="submission" date="2016-01" db="EMBL/GenBank/DDBJ databases">
        <title>Draft Genome Sequence of Paenibacillus amylolyticus Heshi-A3 that Was Isolated from Fermented Rice Bran with Aging Salted Mackerel, Which Was Named Heshiko as Traditional Fermented Seafood in Japan.</title>
        <authorList>
            <person name="Akuzawa S."/>
            <person name="Nakagawa J."/>
            <person name="Kanekatsu T."/>
            <person name="Kubota E."/>
            <person name="Ohtake R."/>
            <person name="Suzuki T."/>
            <person name="Kanesaki Y."/>
        </authorList>
    </citation>
    <scope>NUCLEOTIDE SEQUENCE [LARGE SCALE GENOMIC DNA]</scope>
    <source>
        <strain evidence="2">Heshi-A3</strain>
    </source>
</reference>
<evidence type="ECO:0000313" key="2">
    <source>
        <dbReference type="Proteomes" id="UP000069697"/>
    </source>
</evidence>
<sequence length="171" mass="19820">MADSRWIHRAETEPVGELQRRAWSQAFQNSNIDLTAISLNVRGGVHVDYTDYMEHPIPLVSDRLLEVLTLYQPRLKRRAAVLTDRERMTQETYWAIHPPELANVLSPHTKRRMDGSLEQLVLRREMAEVPLFQLVDLRETVMIVNLALAESILRRDITGVRLVKLEQELTA</sequence>
<dbReference type="AlphaFoldDB" id="A0A117I264"/>
<dbReference type="EMBL" id="BCNV01000001">
    <property type="protein sequence ID" value="GAS83223.1"/>
    <property type="molecule type" value="Genomic_DNA"/>
</dbReference>
<gene>
    <name evidence="1" type="ORF">PAHA3_3301</name>
</gene>
<dbReference type="RefSeq" id="WP_062835596.1">
    <property type="nucleotide sequence ID" value="NZ_BCNV01000001.1"/>
</dbReference>
<accession>A0A117I264</accession>
<evidence type="ECO:0000313" key="1">
    <source>
        <dbReference type="EMBL" id="GAS83223.1"/>
    </source>
</evidence>